<feature type="region of interest" description="Disordered" evidence="5">
    <location>
        <begin position="36"/>
        <end position="57"/>
    </location>
</feature>
<dbReference type="EMBL" id="MCFA01000055">
    <property type="protein sequence ID" value="ORY12000.1"/>
    <property type="molecule type" value="Genomic_DNA"/>
</dbReference>
<gene>
    <name evidence="6" type="ORF">BCR34DRAFT_600937</name>
</gene>
<comment type="similarity">
    <text evidence="1">Belongs to the metallo-beta-lactamase superfamily.</text>
</comment>
<evidence type="ECO:0000313" key="6">
    <source>
        <dbReference type="EMBL" id="ORY12000.1"/>
    </source>
</evidence>
<reference evidence="6 7" key="1">
    <citation type="submission" date="2016-07" db="EMBL/GenBank/DDBJ databases">
        <title>Pervasive Adenine N6-methylation of Active Genes in Fungi.</title>
        <authorList>
            <consortium name="DOE Joint Genome Institute"/>
            <person name="Mondo S.J."/>
            <person name="Dannebaum R.O."/>
            <person name="Kuo R.C."/>
            <person name="Labutti K."/>
            <person name="Haridas S."/>
            <person name="Kuo A."/>
            <person name="Salamov A."/>
            <person name="Ahrendt S.R."/>
            <person name="Lipzen A."/>
            <person name="Sullivan W."/>
            <person name="Andreopoulos W.B."/>
            <person name="Clum A."/>
            <person name="Lindquist E."/>
            <person name="Daum C."/>
            <person name="Ramamoorthy G.K."/>
            <person name="Gryganskyi A."/>
            <person name="Culley D."/>
            <person name="Magnuson J.K."/>
            <person name="James T.Y."/>
            <person name="O'Malley M.A."/>
            <person name="Stajich J.E."/>
            <person name="Spatafora J.W."/>
            <person name="Visel A."/>
            <person name="Grigoriev I.V."/>
        </authorList>
    </citation>
    <scope>NUCLEOTIDE SEQUENCE [LARGE SCALE GENOMIC DNA]</scope>
    <source>
        <strain evidence="6 7">CBS 115471</strain>
    </source>
</reference>
<evidence type="ECO:0000256" key="3">
    <source>
        <dbReference type="ARBA" id="ARBA00022801"/>
    </source>
</evidence>
<protein>
    <submittedName>
        <fullName evidence="6">Beta-lactamase-like protein</fullName>
    </submittedName>
</protein>
<evidence type="ECO:0000256" key="4">
    <source>
        <dbReference type="ARBA" id="ARBA00022833"/>
    </source>
</evidence>
<dbReference type="CDD" id="cd07730">
    <property type="entry name" value="metallo-hydrolase-like_MBL-fold"/>
    <property type="match status" value="1"/>
</dbReference>
<keyword evidence="3" id="KW-0378">Hydrolase</keyword>
<keyword evidence="4" id="KW-0862">Zinc</keyword>
<accession>A0A1Y1ZP26</accession>
<keyword evidence="2" id="KW-0479">Metal-binding</keyword>
<dbReference type="Proteomes" id="UP000193144">
    <property type="component" value="Unassembled WGS sequence"/>
</dbReference>
<dbReference type="GO" id="GO:0016787">
    <property type="term" value="F:hydrolase activity"/>
    <property type="evidence" value="ECO:0007669"/>
    <property type="project" value="UniProtKB-KW"/>
</dbReference>
<organism evidence="6 7">
    <name type="scientific">Clohesyomyces aquaticus</name>
    <dbReference type="NCBI Taxonomy" id="1231657"/>
    <lineage>
        <taxon>Eukaryota</taxon>
        <taxon>Fungi</taxon>
        <taxon>Dikarya</taxon>
        <taxon>Ascomycota</taxon>
        <taxon>Pezizomycotina</taxon>
        <taxon>Dothideomycetes</taxon>
        <taxon>Pleosporomycetidae</taxon>
        <taxon>Pleosporales</taxon>
        <taxon>Lindgomycetaceae</taxon>
        <taxon>Clohesyomyces</taxon>
    </lineage>
</organism>
<evidence type="ECO:0000256" key="2">
    <source>
        <dbReference type="ARBA" id="ARBA00022723"/>
    </source>
</evidence>
<name>A0A1Y1ZP26_9PLEO</name>
<dbReference type="PANTHER" id="PTHR42978:SF5">
    <property type="entry name" value="METALLO-BETA-LACTAMASE DOMAIN-CONTAINING PROTEIN"/>
    <property type="match status" value="1"/>
</dbReference>
<keyword evidence="7" id="KW-1185">Reference proteome</keyword>
<sequence>MPPSPTLPWYPISPSPSGAICEVHLLQAGGLTIPKDSVLLPGPNQPNDSTKPDNSKYKAPKFYAPDYVFLIQHLPTGNHYIFDLGMRKDLENLPPLLVKHVLPDYDCSPLSPADILRDHGTPDQQPENVKAVIFSHQHFDHVGDGAQASFSEAELWLGPTTCTYARPGYPLEENSPCLTDTLPTDGTRKIVEAFVSDALLAKAKDPREGKVAKAKEKGLYEAVDFSRPGDDGNAWIGLGAFERGFDVWGDGAAYLLDAPGHSPGHQMMLVRVAVWDENEEDRFVVLAGDCYHHPDLMKDPWRTARPPYSKSSMHADPDQAIDTMFRTKAFAEKDNVWVIGAHDFSVGEAIAPGKKLIEGLVLLNGWKENGWN</sequence>
<evidence type="ECO:0000313" key="7">
    <source>
        <dbReference type="Proteomes" id="UP000193144"/>
    </source>
</evidence>
<dbReference type="PANTHER" id="PTHR42978">
    <property type="entry name" value="QUORUM-QUENCHING LACTONASE YTNP-RELATED-RELATED"/>
    <property type="match status" value="1"/>
</dbReference>
<comment type="caution">
    <text evidence="6">The sequence shown here is derived from an EMBL/GenBank/DDBJ whole genome shotgun (WGS) entry which is preliminary data.</text>
</comment>
<dbReference type="GO" id="GO:0046872">
    <property type="term" value="F:metal ion binding"/>
    <property type="evidence" value="ECO:0007669"/>
    <property type="project" value="UniProtKB-KW"/>
</dbReference>
<evidence type="ECO:0000256" key="1">
    <source>
        <dbReference type="ARBA" id="ARBA00007749"/>
    </source>
</evidence>
<proteinExistence type="inferred from homology"/>
<dbReference type="OrthoDB" id="10250730at2759"/>
<dbReference type="STRING" id="1231657.A0A1Y1ZP26"/>
<evidence type="ECO:0000256" key="5">
    <source>
        <dbReference type="SAM" id="MobiDB-lite"/>
    </source>
</evidence>
<dbReference type="SUPFAM" id="SSF56281">
    <property type="entry name" value="Metallo-hydrolase/oxidoreductase"/>
    <property type="match status" value="1"/>
</dbReference>
<dbReference type="InterPro" id="IPR051013">
    <property type="entry name" value="MBL_superfamily_lactonases"/>
</dbReference>
<dbReference type="InterPro" id="IPR036866">
    <property type="entry name" value="RibonucZ/Hydroxyglut_hydro"/>
</dbReference>
<dbReference type="Gene3D" id="3.60.15.10">
    <property type="entry name" value="Ribonuclease Z/Hydroxyacylglutathione hydrolase-like"/>
    <property type="match status" value="2"/>
</dbReference>
<dbReference type="AlphaFoldDB" id="A0A1Y1ZP26"/>